<dbReference type="Proteomes" id="UP000054845">
    <property type="component" value="Unassembled WGS sequence"/>
</dbReference>
<feature type="compositionally biased region" description="Low complexity" evidence="6">
    <location>
        <begin position="99"/>
        <end position="117"/>
    </location>
</feature>
<sequence>MASFSLPGRSDSILNDGAAPRESKGLQRGRFEAGQAVDVTKGGSDASGPSSATRGPKAAREATLAWRRTTAAATGLVDLADAAMRPQDGDRLRAGGPHSGVRSSSSSLSPSEDSSSSFFKTRLAGDASDVGTSRSHSTSVTSLGVHNQDRRGPKRPSTHASLPPKAAGDISPPNSTSSSLLQNGSLNSAEEKSDDSSQSREPSGDLRGRKVLQEPGFVSSPVPMSRNSARPQRPTHGTHNGRGAPGSAFGVDEVPSDESANTLGAMREASRSVSLRSHDGKSFHPDSPHQAATAVGRRSGLSSTTVDRTPAGPGATSHRTAPSESSGTRSGAPKVLSSSSVTIGGKKRYPCAFPECDKTFSTSGHAARHHRIHSGRKPYRCTFPGCNASFSRQDNSLQHYRTHVLHPKGRSAAAVASSIEGDAGDSDLRALDLDPETEASVQLGRKALQEGTAIAIVQEYVGRDGRREEAVQRTVGMPRTRRDSVRSDQDSSLTMMDVDQGEPSELPPAGHAMQQSRSGSALLNGSAYSPPAEYYLNSGHATRQPHRLSMPQLPHLPPVAGNLFAPSTSSSPAFYPAVSHHRHPDGKTGANWTHSPGPALPAAHHPYGAPPTPVAYASAASSRSALSPVKTPWSSEGEAVRMGQRSTDAVAGSHWRESSLNLLPSSRSREATSDSPTNTQFGHHHRKQSSISSNTSLDANASQAYDRSRDRAFIPTASTTPLLLKSIPNQGALVNAAAAPMLPSLSRSSRLSSSPTMPASLPGLNDSARKHSDQRRMMHLEGPLPSLAQMPCSSDRSTSGLTPGASMEAPHSVGSLGAASSTTEALRLPPLRTGLK</sequence>
<dbReference type="InterPro" id="IPR036236">
    <property type="entry name" value="Znf_C2H2_sf"/>
</dbReference>
<dbReference type="PANTHER" id="PTHR14003:SF19">
    <property type="entry name" value="YY2 TRANSCRIPTION FACTOR"/>
    <property type="match status" value="1"/>
</dbReference>
<dbReference type="PROSITE" id="PS00028">
    <property type="entry name" value="ZINC_FINGER_C2H2_1"/>
    <property type="match status" value="2"/>
</dbReference>
<name>A0A0P1B9B8_9BASI</name>
<feature type="compositionally biased region" description="Polar residues" evidence="6">
    <location>
        <begin position="225"/>
        <end position="238"/>
    </location>
</feature>
<feature type="region of interest" description="Disordered" evidence="6">
    <location>
        <begin position="75"/>
        <end position="341"/>
    </location>
</feature>
<feature type="compositionally biased region" description="Basic and acidic residues" evidence="6">
    <location>
        <begin position="19"/>
        <end position="31"/>
    </location>
</feature>
<dbReference type="SUPFAM" id="SSF57667">
    <property type="entry name" value="beta-beta-alpha zinc fingers"/>
    <property type="match status" value="1"/>
</dbReference>
<feature type="domain" description="C2H2-type" evidence="7">
    <location>
        <begin position="379"/>
        <end position="403"/>
    </location>
</feature>
<accession>A0A0P1B9B8</accession>
<dbReference type="Gene3D" id="3.30.160.60">
    <property type="entry name" value="Classic Zinc Finger"/>
    <property type="match status" value="2"/>
</dbReference>
<feature type="region of interest" description="Disordered" evidence="6">
    <location>
        <begin position="474"/>
        <end position="520"/>
    </location>
</feature>
<keyword evidence="2" id="KW-0677">Repeat</keyword>
<dbReference type="EMBL" id="CCYA01000149">
    <property type="protein sequence ID" value="CEH12428.1"/>
    <property type="molecule type" value="Genomic_DNA"/>
</dbReference>
<dbReference type="STRING" id="401625.A0A0P1B9B8"/>
<dbReference type="GO" id="GO:0005667">
    <property type="term" value="C:transcription regulator complex"/>
    <property type="evidence" value="ECO:0007669"/>
    <property type="project" value="TreeGrafter"/>
</dbReference>
<dbReference type="OrthoDB" id="654211at2759"/>
<feature type="compositionally biased region" description="Basic and acidic residues" evidence="6">
    <location>
        <begin position="189"/>
        <end position="212"/>
    </location>
</feature>
<dbReference type="InterPro" id="IPR013087">
    <property type="entry name" value="Znf_C2H2_type"/>
</dbReference>
<feature type="compositionally biased region" description="Low complexity" evidence="6">
    <location>
        <begin position="174"/>
        <end position="188"/>
    </location>
</feature>
<dbReference type="Pfam" id="PF00096">
    <property type="entry name" value="zf-C2H2"/>
    <property type="match status" value="1"/>
</dbReference>
<dbReference type="GO" id="GO:0031519">
    <property type="term" value="C:PcG protein complex"/>
    <property type="evidence" value="ECO:0007669"/>
    <property type="project" value="TreeGrafter"/>
</dbReference>
<evidence type="ECO:0000256" key="4">
    <source>
        <dbReference type="ARBA" id="ARBA00022833"/>
    </source>
</evidence>
<feature type="compositionally biased region" description="Polar residues" evidence="6">
    <location>
        <begin position="689"/>
        <end position="705"/>
    </location>
</feature>
<feature type="domain" description="C2H2-type" evidence="7">
    <location>
        <begin position="349"/>
        <end position="378"/>
    </location>
</feature>
<evidence type="ECO:0000259" key="7">
    <source>
        <dbReference type="PROSITE" id="PS50157"/>
    </source>
</evidence>
<feature type="region of interest" description="Disordered" evidence="6">
    <location>
        <begin position="746"/>
        <end position="836"/>
    </location>
</feature>
<feature type="compositionally biased region" description="Polar residues" evidence="6">
    <location>
        <begin position="317"/>
        <end position="329"/>
    </location>
</feature>
<dbReference type="GO" id="GO:0000981">
    <property type="term" value="F:DNA-binding transcription factor activity, RNA polymerase II-specific"/>
    <property type="evidence" value="ECO:0007669"/>
    <property type="project" value="TreeGrafter"/>
</dbReference>
<proteinExistence type="predicted"/>
<evidence type="ECO:0000256" key="1">
    <source>
        <dbReference type="ARBA" id="ARBA00022723"/>
    </source>
</evidence>
<dbReference type="GO" id="GO:0008270">
    <property type="term" value="F:zinc ion binding"/>
    <property type="evidence" value="ECO:0007669"/>
    <property type="project" value="UniProtKB-KW"/>
</dbReference>
<evidence type="ECO:0000256" key="3">
    <source>
        <dbReference type="ARBA" id="ARBA00022771"/>
    </source>
</evidence>
<dbReference type="AlphaFoldDB" id="A0A0P1B9B8"/>
<evidence type="ECO:0000256" key="5">
    <source>
        <dbReference type="PROSITE-ProRule" id="PRU00042"/>
    </source>
</evidence>
<feature type="compositionally biased region" description="Low complexity" evidence="6">
    <location>
        <begin position="746"/>
        <end position="760"/>
    </location>
</feature>
<evidence type="ECO:0000256" key="6">
    <source>
        <dbReference type="SAM" id="MobiDB-lite"/>
    </source>
</evidence>
<feature type="compositionally biased region" description="Polar residues" evidence="6">
    <location>
        <begin position="791"/>
        <end position="801"/>
    </location>
</feature>
<keyword evidence="1" id="KW-0479">Metal-binding</keyword>
<feature type="region of interest" description="Disordered" evidence="6">
    <location>
        <begin position="1"/>
        <end position="62"/>
    </location>
</feature>
<feature type="compositionally biased region" description="Polar residues" evidence="6">
    <location>
        <begin position="130"/>
        <end position="145"/>
    </location>
</feature>
<protein>
    <submittedName>
        <fullName evidence="8">FOG: Zn-finger</fullName>
    </submittedName>
</protein>
<dbReference type="GO" id="GO:0000785">
    <property type="term" value="C:chromatin"/>
    <property type="evidence" value="ECO:0007669"/>
    <property type="project" value="TreeGrafter"/>
</dbReference>
<dbReference type="GO" id="GO:0000978">
    <property type="term" value="F:RNA polymerase II cis-regulatory region sequence-specific DNA binding"/>
    <property type="evidence" value="ECO:0007669"/>
    <property type="project" value="TreeGrafter"/>
</dbReference>
<keyword evidence="3 5" id="KW-0863">Zinc-finger</keyword>
<keyword evidence="9" id="KW-1185">Reference proteome</keyword>
<keyword evidence="4" id="KW-0862">Zinc</keyword>
<feature type="compositionally biased region" description="Basic and acidic residues" evidence="6">
    <location>
        <begin position="767"/>
        <end position="779"/>
    </location>
</feature>
<organism evidence="8 9">
    <name type="scientific">Ceraceosorus bombacis</name>
    <dbReference type="NCBI Taxonomy" id="401625"/>
    <lineage>
        <taxon>Eukaryota</taxon>
        <taxon>Fungi</taxon>
        <taxon>Dikarya</taxon>
        <taxon>Basidiomycota</taxon>
        <taxon>Ustilaginomycotina</taxon>
        <taxon>Exobasidiomycetes</taxon>
        <taxon>Ceraceosorales</taxon>
        <taxon>Ceraceosoraceae</taxon>
        <taxon>Ceraceosorus</taxon>
    </lineage>
</organism>
<evidence type="ECO:0000256" key="2">
    <source>
        <dbReference type="ARBA" id="ARBA00022737"/>
    </source>
</evidence>
<dbReference type="SMART" id="SM00355">
    <property type="entry name" value="ZnF_C2H2"/>
    <property type="match status" value="2"/>
</dbReference>
<evidence type="ECO:0000313" key="9">
    <source>
        <dbReference type="Proteomes" id="UP000054845"/>
    </source>
</evidence>
<feature type="region of interest" description="Disordered" evidence="6">
    <location>
        <begin position="574"/>
        <end position="606"/>
    </location>
</feature>
<dbReference type="PANTHER" id="PTHR14003">
    <property type="entry name" value="TRANSCRIPTIONAL REPRESSOR PROTEIN YY"/>
    <property type="match status" value="1"/>
</dbReference>
<dbReference type="PROSITE" id="PS50157">
    <property type="entry name" value="ZINC_FINGER_C2H2_2"/>
    <property type="match status" value="2"/>
</dbReference>
<reference evidence="8 9" key="1">
    <citation type="submission" date="2014-09" db="EMBL/GenBank/DDBJ databases">
        <authorList>
            <person name="Magalhaes I.L.F."/>
            <person name="Oliveira U."/>
            <person name="Santos F.R."/>
            <person name="Vidigal T.H.D.A."/>
            <person name="Brescovit A.D."/>
            <person name="Santos A.J."/>
        </authorList>
    </citation>
    <scope>NUCLEOTIDE SEQUENCE [LARGE SCALE GENOMIC DNA]</scope>
</reference>
<evidence type="ECO:0000313" key="8">
    <source>
        <dbReference type="EMBL" id="CEH12428.1"/>
    </source>
</evidence>
<feature type="compositionally biased region" description="Basic and acidic residues" evidence="6">
    <location>
        <begin position="480"/>
        <end position="489"/>
    </location>
</feature>
<feature type="compositionally biased region" description="Basic and acidic residues" evidence="6">
    <location>
        <begin position="276"/>
        <end position="287"/>
    </location>
</feature>
<feature type="region of interest" description="Disordered" evidence="6">
    <location>
        <begin position="627"/>
        <end position="707"/>
    </location>
</feature>